<dbReference type="Gene3D" id="3.40.605.10">
    <property type="entry name" value="Aldehyde Dehydrogenase, Chain A, domain 1"/>
    <property type="match status" value="1"/>
</dbReference>
<comment type="caution">
    <text evidence="5">The sequence shown here is derived from an EMBL/GenBank/DDBJ whole genome shotgun (WGS) entry which is preliminary data.</text>
</comment>
<dbReference type="InterPro" id="IPR015590">
    <property type="entry name" value="Aldehyde_DH_dom"/>
</dbReference>
<feature type="domain" description="Aldehyde dehydrogenase" evidence="4">
    <location>
        <begin position="3"/>
        <end position="451"/>
    </location>
</feature>
<comment type="similarity">
    <text evidence="1">Belongs to the aldehyde dehydrogenase family.</text>
</comment>
<evidence type="ECO:0000313" key="5">
    <source>
        <dbReference type="EMBL" id="GHO52410.1"/>
    </source>
</evidence>
<protein>
    <submittedName>
        <fullName evidence="5">Succinate-semialdehyde dehydrogenase</fullName>
    </submittedName>
</protein>
<dbReference type="Pfam" id="PF00171">
    <property type="entry name" value="Aldedh"/>
    <property type="match status" value="1"/>
</dbReference>
<dbReference type="InterPro" id="IPR016161">
    <property type="entry name" value="Ald_DH/histidinol_DH"/>
</dbReference>
<dbReference type="SUPFAM" id="SSF53720">
    <property type="entry name" value="ALDH-like"/>
    <property type="match status" value="1"/>
</dbReference>
<dbReference type="EMBL" id="BNJG01000001">
    <property type="protein sequence ID" value="GHO52410.1"/>
    <property type="molecule type" value="Genomic_DNA"/>
</dbReference>
<organism evidence="5 6">
    <name type="scientific">Ktedonobacter robiniae</name>
    <dbReference type="NCBI Taxonomy" id="2778365"/>
    <lineage>
        <taxon>Bacteria</taxon>
        <taxon>Bacillati</taxon>
        <taxon>Chloroflexota</taxon>
        <taxon>Ktedonobacteria</taxon>
        <taxon>Ktedonobacterales</taxon>
        <taxon>Ktedonobacteraceae</taxon>
        <taxon>Ktedonobacter</taxon>
    </lineage>
</organism>
<dbReference type="PANTHER" id="PTHR43217:SF1">
    <property type="entry name" value="SUCCINATE SEMIALDEHYDE DEHYDROGENASE [NAD(P)+] SAD"/>
    <property type="match status" value="1"/>
</dbReference>
<evidence type="ECO:0000313" key="6">
    <source>
        <dbReference type="Proteomes" id="UP000654345"/>
    </source>
</evidence>
<dbReference type="InterPro" id="IPR016160">
    <property type="entry name" value="Ald_DH_CS_CYS"/>
</dbReference>
<accession>A0ABQ3UI75</accession>
<name>A0ABQ3UI75_9CHLR</name>
<proteinExistence type="inferred from homology"/>
<dbReference type="PROSITE" id="PS00070">
    <property type="entry name" value="ALDEHYDE_DEHYDR_CYS"/>
    <property type="match status" value="1"/>
</dbReference>
<dbReference type="InterPro" id="IPR016163">
    <property type="entry name" value="Ald_DH_C"/>
</dbReference>
<keyword evidence="2" id="KW-0521">NADP</keyword>
<keyword evidence="6" id="KW-1185">Reference proteome</keyword>
<dbReference type="InterPro" id="IPR016162">
    <property type="entry name" value="Ald_DH_N"/>
</dbReference>
<reference evidence="5 6" key="1">
    <citation type="journal article" date="2021" name="Int. J. Syst. Evol. Microbiol.">
        <title>Reticulibacter mediterranei gen. nov., sp. nov., within the new family Reticulibacteraceae fam. nov., and Ktedonospora formicarum gen. nov., sp. nov., Ktedonobacter robiniae sp. nov., Dictyobacter formicarum sp. nov. and Dictyobacter arantiisoli sp. nov., belonging to the class Ktedonobacteria.</title>
        <authorList>
            <person name="Yabe S."/>
            <person name="Zheng Y."/>
            <person name="Wang C.M."/>
            <person name="Sakai Y."/>
            <person name="Abe K."/>
            <person name="Yokota A."/>
            <person name="Donadio S."/>
            <person name="Cavaletti L."/>
            <person name="Monciardini P."/>
        </authorList>
    </citation>
    <scope>NUCLEOTIDE SEQUENCE [LARGE SCALE GENOMIC DNA]</scope>
    <source>
        <strain evidence="5 6">SOSP1-30</strain>
    </source>
</reference>
<dbReference type="PANTHER" id="PTHR43217">
    <property type="entry name" value="SUCCINATE SEMIALDEHYDE DEHYDROGENASE [NAD(P)+] SAD"/>
    <property type="match status" value="1"/>
</dbReference>
<dbReference type="CDD" id="cd07100">
    <property type="entry name" value="ALDH_SSADH1_GabD1"/>
    <property type="match status" value="1"/>
</dbReference>
<gene>
    <name evidence="5" type="ORF">KSB_08850</name>
</gene>
<evidence type="ECO:0000256" key="2">
    <source>
        <dbReference type="ARBA" id="ARBA00022857"/>
    </source>
</evidence>
<evidence type="ECO:0000259" key="4">
    <source>
        <dbReference type="Pfam" id="PF00171"/>
    </source>
</evidence>
<sequence>MSMQSINPANEELIETYTPYTEDQVNEALDQAHKAFREWRALSIAERGRHFQHLASYLHEHKAQLAQLATNEMGKSIVESEAEVEKCAWNCTYYAENAEQFLHDERIVTDAQESYVAFRPLGVVLALMPWNFPYWQVFRFAAPSLMAGNTAVLKHASNVSGVALEIERIFQRCGFPEGVFRTVLVPGSETHTLIEDPRIAAVTLTGSEEAGIQVASTSGQVLKKTVLELGGSDAFIVLEDADLDAAAQTAVKARFQNAGQSCIAAKRFIVVESVAKAFEEKFAQAASQLKVGDPQQRETQMGPLARADLRENLEQQVRKSLEMGARLLLGGKRLEGKGYFYAPTIVTGVTPEMPLFREETFGPVAAMVTARDTEHAIELANDSDFGLGGNLWTRDIEQARKLASRLESGAIFLNGMTASDPRLPFGGVKHSGYGRELSSFGIREFVNVQTVWIGPKKEVSTLQVASE</sequence>
<dbReference type="Gene3D" id="3.40.309.10">
    <property type="entry name" value="Aldehyde Dehydrogenase, Chain A, domain 2"/>
    <property type="match status" value="1"/>
</dbReference>
<dbReference type="InterPro" id="IPR044148">
    <property type="entry name" value="ALDH_GabD1-like"/>
</dbReference>
<keyword evidence="3" id="KW-0560">Oxidoreductase</keyword>
<evidence type="ECO:0000256" key="3">
    <source>
        <dbReference type="ARBA" id="ARBA00023002"/>
    </source>
</evidence>
<dbReference type="Proteomes" id="UP000654345">
    <property type="component" value="Unassembled WGS sequence"/>
</dbReference>
<dbReference type="InterPro" id="IPR047110">
    <property type="entry name" value="GABD/Sad-like"/>
</dbReference>
<dbReference type="RefSeq" id="WP_201369319.1">
    <property type="nucleotide sequence ID" value="NZ_BNJG01000001.1"/>
</dbReference>
<evidence type="ECO:0000256" key="1">
    <source>
        <dbReference type="ARBA" id="ARBA00009986"/>
    </source>
</evidence>